<protein>
    <submittedName>
        <fullName evidence="1">Uncharacterized protein</fullName>
    </submittedName>
</protein>
<dbReference type="AlphaFoldDB" id="A0A645AI96"/>
<sequence>MFFSIGADNGDGVTNLEDLGVAKDGAVPTISLVCREGDQTGDAVLAFDVFVGDHFNDAGHLFSFGGIN</sequence>
<gene>
    <name evidence="1" type="ORF">SDC9_99674</name>
</gene>
<dbReference type="EMBL" id="VSSQ01014086">
    <property type="protein sequence ID" value="MPM52910.1"/>
    <property type="molecule type" value="Genomic_DNA"/>
</dbReference>
<comment type="caution">
    <text evidence="1">The sequence shown here is derived from an EMBL/GenBank/DDBJ whole genome shotgun (WGS) entry which is preliminary data.</text>
</comment>
<proteinExistence type="predicted"/>
<accession>A0A645AI96</accession>
<organism evidence="1">
    <name type="scientific">bioreactor metagenome</name>
    <dbReference type="NCBI Taxonomy" id="1076179"/>
    <lineage>
        <taxon>unclassified sequences</taxon>
        <taxon>metagenomes</taxon>
        <taxon>ecological metagenomes</taxon>
    </lineage>
</organism>
<evidence type="ECO:0000313" key="1">
    <source>
        <dbReference type="EMBL" id="MPM52910.1"/>
    </source>
</evidence>
<reference evidence="1" key="1">
    <citation type="submission" date="2019-08" db="EMBL/GenBank/DDBJ databases">
        <authorList>
            <person name="Kucharzyk K."/>
            <person name="Murdoch R.W."/>
            <person name="Higgins S."/>
            <person name="Loffler F."/>
        </authorList>
    </citation>
    <scope>NUCLEOTIDE SEQUENCE</scope>
</reference>
<name>A0A645AI96_9ZZZZ</name>